<proteinExistence type="predicted"/>
<evidence type="ECO:0000313" key="1">
    <source>
        <dbReference type="EMBL" id="SZD71352.1"/>
    </source>
</evidence>
<keyword evidence="2" id="KW-1185">Reference proteome</keyword>
<evidence type="ECO:0000313" key="2">
    <source>
        <dbReference type="Proteomes" id="UP000262142"/>
    </source>
</evidence>
<accession>A0A383TUK3</accession>
<dbReference type="AlphaFoldDB" id="A0A383TUK3"/>
<dbReference type="EMBL" id="UNSC01000001">
    <property type="protein sequence ID" value="SZD71352.1"/>
    <property type="molecule type" value="Genomic_DNA"/>
</dbReference>
<name>A0A383TUK3_9FLAO</name>
<dbReference type="Proteomes" id="UP000262142">
    <property type="component" value="Unassembled WGS sequence"/>
</dbReference>
<protein>
    <submittedName>
        <fullName evidence="1">Uncharacterized protein</fullName>
    </submittedName>
</protein>
<reference evidence="1 2" key="1">
    <citation type="submission" date="2018-09" db="EMBL/GenBank/DDBJ databases">
        <authorList>
            <consortium name="Pathogen Informatics"/>
        </authorList>
    </citation>
    <scope>NUCLEOTIDE SEQUENCE [LARGE SCALE GENOMIC DNA]</scope>
    <source>
        <strain evidence="1 2">OH-22767</strain>
    </source>
</reference>
<sequence>MKEIAQKTIVNQSVSKSIANYKRMGIDVDILEMDQDFILVKIKQSRLINGFVLNKKQLIGRAKEIFEPTGLGIKVIPVVYSLDVENITPNWIVEKMNEFGLKRSDIISHLAYDKSQLSLYLSGERGMTKSVRASFYWYFKVFELNRDFRE</sequence>
<dbReference type="OrthoDB" id="1045370at2"/>
<dbReference type="RefSeq" id="WP_119058935.1">
    <property type="nucleotide sequence ID" value="NZ_UNSC01000001.1"/>
</dbReference>
<organism evidence="1 2">
    <name type="scientific">Candidatus Ornithobacterium hominis</name>
    <dbReference type="NCBI Taxonomy" id="2497989"/>
    <lineage>
        <taxon>Bacteria</taxon>
        <taxon>Pseudomonadati</taxon>
        <taxon>Bacteroidota</taxon>
        <taxon>Flavobacteriia</taxon>
        <taxon>Flavobacteriales</taxon>
        <taxon>Weeksellaceae</taxon>
        <taxon>Ornithobacterium</taxon>
    </lineage>
</organism>
<gene>
    <name evidence="1" type="ORF">SAMEA104719789_00450</name>
</gene>